<comment type="caution">
    <text evidence="1">The sequence shown here is derived from an EMBL/GenBank/DDBJ whole genome shotgun (WGS) entry which is preliminary data.</text>
</comment>
<dbReference type="NCBIfam" id="TIGR03519">
    <property type="entry name" value="T9SS_PorP_fam"/>
    <property type="match status" value="1"/>
</dbReference>
<accession>A0A7J5AI69</accession>
<evidence type="ECO:0000313" key="1">
    <source>
        <dbReference type="EMBL" id="KAB1157301.1"/>
    </source>
</evidence>
<dbReference type="EMBL" id="WAAU01000014">
    <property type="protein sequence ID" value="KAB1157301.1"/>
    <property type="molecule type" value="Genomic_DNA"/>
</dbReference>
<dbReference type="OrthoDB" id="1114455at2"/>
<gene>
    <name evidence="1" type="ORF">F7018_10240</name>
</gene>
<proteinExistence type="predicted"/>
<dbReference type="Pfam" id="PF11751">
    <property type="entry name" value="PorP_SprF"/>
    <property type="match status" value="1"/>
</dbReference>
<name>A0A7J5AI69_9FLAO</name>
<reference evidence="1 2" key="1">
    <citation type="submission" date="2019-09" db="EMBL/GenBank/DDBJ databases">
        <authorList>
            <person name="Cao W.R."/>
        </authorList>
    </citation>
    <scope>NUCLEOTIDE SEQUENCE [LARGE SCALE GENOMIC DNA]</scope>
    <source>
        <strain evidence="2">a4</strain>
    </source>
</reference>
<protein>
    <submittedName>
        <fullName evidence="1">Type IX secretion system membrane protein PorP/SprF</fullName>
    </submittedName>
</protein>
<dbReference type="AlphaFoldDB" id="A0A7J5AI69"/>
<sequence length="305" mass="34111">MKDFKVIIVLLVLLANYSMYSQQDSQFTQYMYNTISINPAYAGTRNVLSINALHRSQWQGIPGAPITQTLSINTPMGERTGLGLSVYREEIGPSVETSFAADLSYILPLNDYDLNFAFGLKGGLHIIDVDYSKLNIKNPIDEPFQNNLRETSPVVGVGGYLYTEKWYVGLSVPNLLYTKHYKNSSTSNVAKTQHFYLTGGYVFELTDNLKFKPATLFKVTNGAPLVVDLSTNFLINEKVTLGASYRLSAAISALVGVQISNSLFMGYAYDYDTTDIGNYNSGSHEVFLRYEFFKKVQGKVSPRFF</sequence>
<organism evidence="1 2">
    <name type="scientific">Tenacibaculum aiptasiae</name>
    <dbReference type="NCBI Taxonomy" id="426481"/>
    <lineage>
        <taxon>Bacteria</taxon>
        <taxon>Pseudomonadati</taxon>
        <taxon>Bacteroidota</taxon>
        <taxon>Flavobacteriia</taxon>
        <taxon>Flavobacteriales</taxon>
        <taxon>Flavobacteriaceae</taxon>
        <taxon>Tenacibaculum</taxon>
    </lineage>
</organism>
<dbReference type="RefSeq" id="WP_150899970.1">
    <property type="nucleotide sequence ID" value="NZ_WAAU01000014.1"/>
</dbReference>
<dbReference type="InterPro" id="IPR019861">
    <property type="entry name" value="PorP/SprF_Bacteroidetes"/>
</dbReference>
<dbReference type="Proteomes" id="UP000467305">
    <property type="component" value="Unassembled WGS sequence"/>
</dbReference>
<evidence type="ECO:0000313" key="2">
    <source>
        <dbReference type="Proteomes" id="UP000467305"/>
    </source>
</evidence>
<keyword evidence="2" id="KW-1185">Reference proteome</keyword>